<feature type="region of interest" description="Disordered" evidence="2">
    <location>
        <begin position="61"/>
        <end position="91"/>
    </location>
</feature>
<dbReference type="EMBL" id="BFEA01000748">
    <property type="protein sequence ID" value="GBG89595.1"/>
    <property type="molecule type" value="Genomic_DNA"/>
</dbReference>
<gene>
    <name evidence="3" type="ORF">CBR_g49385</name>
</gene>
<evidence type="ECO:0000313" key="4">
    <source>
        <dbReference type="Proteomes" id="UP000265515"/>
    </source>
</evidence>
<evidence type="ECO:0008006" key="5">
    <source>
        <dbReference type="Google" id="ProtNLM"/>
    </source>
</evidence>
<proteinExistence type="predicted"/>
<sequence length="320" mass="35409">MRGPTVENITNGVWTMRVASDADAEDTRRATGDESSYFYCEDEADDAEELEIRPLGVGRRGRGGCGCQQNQGSRGGRISKAPAGDKGGKHPTWNVEEMLKLARAKRDQQAHFIGMSHNDGRVHNKEWKLQDLQKRLVEVCVKRTTDDIWKKCNNLFQSYKKQVYLGIDKISQGNKTIYPDNLTDTSACGEVEMSGDMHRPPSVEGESVAEGDTGDDNDGDGGSARGSRFGAGSTGGAGKRKIMRQQTINNIVEVMEKHGALMADNVEGASKQQCSILELQCDRLEREVDAKKRHYEASNEESKMMCTALMEIAKDIRDRS</sequence>
<feature type="region of interest" description="Disordered" evidence="2">
    <location>
        <begin position="191"/>
        <end position="241"/>
    </location>
</feature>
<dbReference type="OrthoDB" id="6723674at2759"/>
<evidence type="ECO:0000256" key="1">
    <source>
        <dbReference type="SAM" id="Coils"/>
    </source>
</evidence>
<dbReference type="Proteomes" id="UP000265515">
    <property type="component" value="Unassembled WGS sequence"/>
</dbReference>
<dbReference type="AlphaFoldDB" id="A0A388M507"/>
<protein>
    <recommendedName>
        <fullName evidence="5">Myb-like domain-containing protein</fullName>
    </recommendedName>
</protein>
<reference evidence="3 4" key="1">
    <citation type="journal article" date="2018" name="Cell">
        <title>The Chara Genome: Secondary Complexity and Implications for Plant Terrestrialization.</title>
        <authorList>
            <person name="Nishiyama T."/>
            <person name="Sakayama H."/>
            <person name="Vries J.D."/>
            <person name="Buschmann H."/>
            <person name="Saint-Marcoux D."/>
            <person name="Ullrich K.K."/>
            <person name="Haas F.B."/>
            <person name="Vanderstraeten L."/>
            <person name="Becker D."/>
            <person name="Lang D."/>
            <person name="Vosolsobe S."/>
            <person name="Rombauts S."/>
            <person name="Wilhelmsson P.K.I."/>
            <person name="Janitza P."/>
            <person name="Kern R."/>
            <person name="Heyl A."/>
            <person name="Rumpler F."/>
            <person name="Villalobos L.I.A.C."/>
            <person name="Clay J.M."/>
            <person name="Skokan R."/>
            <person name="Toyoda A."/>
            <person name="Suzuki Y."/>
            <person name="Kagoshima H."/>
            <person name="Schijlen E."/>
            <person name="Tajeshwar N."/>
            <person name="Catarino B."/>
            <person name="Hetherington A.J."/>
            <person name="Saltykova A."/>
            <person name="Bonnot C."/>
            <person name="Breuninger H."/>
            <person name="Symeonidi A."/>
            <person name="Radhakrishnan G.V."/>
            <person name="Van Nieuwerburgh F."/>
            <person name="Deforce D."/>
            <person name="Chang C."/>
            <person name="Karol K.G."/>
            <person name="Hedrich R."/>
            <person name="Ulvskov P."/>
            <person name="Glockner G."/>
            <person name="Delwiche C.F."/>
            <person name="Petrasek J."/>
            <person name="Van de Peer Y."/>
            <person name="Friml J."/>
            <person name="Beilby M."/>
            <person name="Dolan L."/>
            <person name="Kohara Y."/>
            <person name="Sugano S."/>
            <person name="Fujiyama A."/>
            <person name="Delaux P.-M."/>
            <person name="Quint M."/>
            <person name="TheiBen G."/>
            <person name="Hagemann M."/>
            <person name="Harholt J."/>
            <person name="Dunand C."/>
            <person name="Zachgo S."/>
            <person name="Langdale J."/>
            <person name="Maumus F."/>
            <person name="Straeten D.V.D."/>
            <person name="Gould S.B."/>
            <person name="Rensing S.A."/>
        </authorList>
    </citation>
    <scope>NUCLEOTIDE SEQUENCE [LARGE SCALE GENOMIC DNA]</scope>
    <source>
        <strain evidence="3 4">S276</strain>
    </source>
</reference>
<keyword evidence="4" id="KW-1185">Reference proteome</keyword>
<comment type="caution">
    <text evidence="3">The sequence shown here is derived from an EMBL/GenBank/DDBJ whole genome shotgun (WGS) entry which is preliminary data.</text>
</comment>
<name>A0A388M507_CHABU</name>
<feature type="coiled-coil region" evidence="1">
    <location>
        <begin position="274"/>
        <end position="301"/>
    </location>
</feature>
<dbReference type="Gramene" id="GBG89595">
    <property type="protein sequence ID" value="GBG89595"/>
    <property type="gene ID" value="CBR_g49385"/>
</dbReference>
<feature type="compositionally biased region" description="Acidic residues" evidence="2">
    <location>
        <begin position="207"/>
        <end position="219"/>
    </location>
</feature>
<keyword evidence="1" id="KW-0175">Coiled coil</keyword>
<evidence type="ECO:0000256" key="2">
    <source>
        <dbReference type="SAM" id="MobiDB-lite"/>
    </source>
</evidence>
<accession>A0A388M507</accession>
<evidence type="ECO:0000313" key="3">
    <source>
        <dbReference type="EMBL" id="GBG89595.1"/>
    </source>
</evidence>
<organism evidence="3 4">
    <name type="scientific">Chara braunii</name>
    <name type="common">Braun's stonewort</name>
    <dbReference type="NCBI Taxonomy" id="69332"/>
    <lineage>
        <taxon>Eukaryota</taxon>
        <taxon>Viridiplantae</taxon>
        <taxon>Streptophyta</taxon>
        <taxon>Charophyceae</taxon>
        <taxon>Charales</taxon>
        <taxon>Characeae</taxon>
        <taxon>Chara</taxon>
    </lineage>
</organism>